<keyword evidence="2" id="KW-0472">Membrane</keyword>
<evidence type="ECO:0000313" key="3">
    <source>
        <dbReference type="EMBL" id="KAA6366570.1"/>
    </source>
</evidence>
<keyword evidence="2" id="KW-1133">Transmembrane helix</keyword>
<comment type="caution">
    <text evidence="3">The sequence shown here is derived from an EMBL/GenBank/DDBJ whole genome shotgun (WGS) entry which is preliminary data.</text>
</comment>
<reference evidence="3 4" key="1">
    <citation type="submission" date="2019-03" db="EMBL/GenBank/DDBJ databases">
        <title>Single cell metagenomics reveals metabolic interactions within the superorganism composed of flagellate Streblomastix strix and complex community of Bacteroidetes bacteria on its surface.</title>
        <authorList>
            <person name="Treitli S.C."/>
            <person name="Kolisko M."/>
            <person name="Husnik F."/>
            <person name="Keeling P."/>
            <person name="Hampl V."/>
        </authorList>
    </citation>
    <scope>NUCLEOTIDE SEQUENCE [LARGE SCALE GENOMIC DNA]</scope>
    <source>
        <strain evidence="3">ST1C</strain>
    </source>
</reference>
<keyword evidence="2" id="KW-0812">Transmembrane</keyword>
<evidence type="ECO:0000256" key="1">
    <source>
        <dbReference type="SAM" id="MobiDB-lite"/>
    </source>
</evidence>
<evidence type="ECO:0000313" key="4">
    <source>
        <dbReference type="Proteomes" id="UP000324800"/>
    </source>
</evidence>
<dbReference type="InterPro" id="IPR011050">
    <property type="entry name" value="Pectin_lyase_fold/virulence"/>
</dbReference>
<evidence type="ECO:0000256" key="2">
    <source>
        <dbReference type="SAM" id="Phobius"/>
    </source>
</evidence>
<proteinExistence type="predicted"/>
<feature type="transmembrane region" description="Helical" evidence="2">
    <location>
        <begin position="418"/>
        <end position="438"/>
    </location>
</feature>
<organism evidence="3 4">
    <name type="scientific">Streblomastix strix</name>
    <dbReference type="NCBI Taxonomy" id="222440"/>
    <lineage>
        <taxon>Eukaryota</taxon>
        <taxon>Metamonada</taxon>
        <taxon>Preaxostyla</taxon>
        <taxon>Oxymonadida</taxon>
        <taxon>Streblomastigidae</taxon>
        <taxon>Streblomastix</taxon>
    </lineage>
</organism>
<feature type="region of interest" description="Disordered" evidence="1">
    <location>
        <begin position="384"/>
        <end position="410"/>
    </location>
</feature>
<protein>
    <recommendedName>
        <fullName evidence="5">Right handed beta helix domain-containing protein</fullName>
    </recommendedName>
</protein>
<gene>
    <name evidence="3" type="ORF">EZS28_037903</name>
</gene>
<name>A0A5J4U8P9_9EUKA</name>
<accession>A0A5J4U8P9</accession>
<dbReference type="Proteomes" id="UP000324800">
    <property type="component" value="Unassembled WGS sequence"/>
</dbReference>
<feature type="non-terminal residue" evidence="3">
    <location>
        <position position="1"/>
    </location>
</feature>
<evidence type="ECO:0008006" key="5">
    <source>
        <dbReference type="Google" id="ProtNLM"/>
    </source>
</evidence>
<feature type="non-terminal residue" evidence="3">
    <location>
        <position position="439"/>
    </location>
</feature>
<dbReference type="EMBL" id="SNRW01019242">
    <property type="protein sequence ID" value="KAA6366570.1"/>
    <property type="molecule type" value="Genomic_DNA"/>
</dbReference>
<dbReference type="AlphaFoldDB" id="A0A5J4U8P9"/>
<dbReference type="SUPFAM" id="SSF51126">
    <property type="entry name" value="Pectin lyase-like"/>
    <property type="match status" value="1"/>
</dbReference>
<sequence>KSKLNIPVIYIQDENTNLELDSVTFSDINLSPADEPKGIIHIDVDYNELIISDCIFEDITIEGEGGSAIRIENDQENSFDATIEGTQFNNISSTGSESGQGGSAIYAEIREDCSLIIDDNCEFNDCVIESGNGGALYVDIDFTTQFEFKIKDATFRRCKALKHNSKDVPPSGFGGGILLIGTGDYDADSEQIDISGMKSDSNSADNGGNNIYIVMPQLEQFCQKDNGALIKGDYDDKESDMNDMEGISTDVASFNQLNPQEIQEEQKSLQYYWAVFASLKTAKVVIDFRNVDEPFIYQLVGNNMIAGINEFIWPPLDGTSEQIDVENVPGSDQIAAFSMKDKQILNYKQKQYGALISNDRRFFTGIDGIEGNVVQLEVEVIFDSEEEEGEDPGKETDQEQEQIIDEQQHSDSPIKSKFPWWIILVIVLIVVAVIITIGT</sequence>